<dbReference type="EMBL" id="JABSTR010000005">
    <property type="protein sequence ID" value="KAH9369333.1"/>
    <property type="molecule type" value="Genomic_DNA"/>
</dbReference>
<feature type="region of interest" description="Disordered" evidence="6">
    <location>
        <begin position="779"/>
        <end position="899"/>
    </location>
</feature>
<dbReference type="PROSITE" id="PS50023">
    <property type="entry name" value="LIM_DOMAIN_2"/>
    <property type="match status" value="1"/>
</dbReference>
<accession>A0A9J6G220</accession>
<feature type="region of interest" description="Disordered" evidence="6">
    <location>
        <begin position="1235"/>
        <end position="1267"/>
    </location>
</feature>
<evidence type="ECO:0000256" key="5">
    <source>
        <dbReference type="SAM" id="Coils"/>
    </source>
</evidence>
<evidence type="ECO:0000259" key="7">
    <source>
        <dbReference type="PROSITE" id="PS50023"/>
    </source>
</evidence>
<evidence type="ECO:0000256" key="4">
    <source>
        <dbReference type="PROSITE-ProRule" id="PRU00125"/>
    </source>
</evidence>
<evidence type="ECO:0000256" key="1">
    <source>
        <dbReference type="ARBA" id="ARBA00022723"/>
    </source>
</evidence>
<feature type="compositionally biased region" description="Low complexity" evidence="6">
    <location>
        <begin position="731"/>
        <end position="745"/>
    </location>
</feature>
<evidence type="ECO:0000259" key="8">
    <source>
        <dbReference type="PROSITE" id="PS51848"/>
    </source>
</evidence>
<keyword evidence="2 4" id="KW-0862">Zinc</keyword>
<sequence length="2060" mass="223709">MDKESFGKRMQALQEQLGEAYRPSSRGSRGRRSGHVSSATEDESSSVTGRIPRTAVEQLQEQLNSIGKPVPVKKREPKNKRSVMDARLKADGKETDSDRARFTNLDERLQRLDRQLKEGSLDVGKRGANRVAAMADYIANVLDSQTGLREKRPPPPPPVVLYRSDSDGRPAAAQPATTPVAKQLPAAQQPVVTPVTTKLTEGVGVGGSVSETCCFCHKRVYLMERLSAEGLFFHRNCFRCEFCQCSLRLGNYAYDSTTAFKGKFYCTAHFRMERPSQRWQEMMKRKQAFLSANPEPPSLMPAKPAAAAGTETDSTGGSVLQRRRSPSPPHGGAGEGMEDPTKVVEEIRTSPAGTDAGIGTFQPKTYKTPRQLSAEEMAATLVDVESTPERVEFENTLELLSEDELLTSELEEEELAQKNLGAIEVPTSDDDSDEGSESESLVEEIEHSLNLDDTRHMAETWQRKHASAASSVPLLDEAPLTGGGGREMGNGVAQRASPAAAAAACCQVPSHISKCSYSIPLAYYHVNMYTYTYTQKTGDEDATSHDVDSDEEYSPPEMISDDEQGRARSSRVCENGKEDVLTVPVPILNQDKGSARQDKSSTDDEYISDEEGITMSSSDVSSELEEEPPPPKHEIPVIVIDTPPGDQDTELDWGPKEVRAALGQAEDDDALEPEGDDDVVAVVPSTAPVVLEDKLNTEQMTPVSPRSSDNQTSSDQLSVQQSAKLAKSAESLPTGSVSSGLSSSSNVDKFSEPVHAAGEAVRVLVEDLGSQSLTDVSEVSAAMGTAHSSTTASSRASPEDGKLGYSLLLDRGASSGSSPLVTPEGEAAGATFESDADVSSASSAGVEFGKLSGRESGASSSITSSSRHSMSSAADGGKSSDADDSSSEEHGPLVLMGHSPDVLRSPLEVAKEAVPEFLSHKAISRTTSGDPESSEGALLKVSTATALSDRPDSSETSTTDTAEEATVVQRRPVQVEDDDVLSPINSLLYHMAPTVELVHLLDTKAGQFVENSLLQQDVAEVHPAEELCEKSPDSVPAKVDSPVGTDSIQPMAEQETSSRSRTASEQTADRSKLALDLEKAEPADRGATPNVLSPQSDVTDEDTTCSASISDQEVLPTDADKIAAMEDIPVPSPIPRTIPREAMHAPIASMSDEDDLTASELSRRGPQSGKSDPSISKKTFLETMKEVQEAVGPPAAITPAGQHSDGDDFTVSEWAREGGDKEALSVVEDLKAEFSFDDRNVTRRRRRKRPPSDSKENEEQAVEAVNVEHLRSSAPALTERLAGHLEACLHGDSAPAVDPDNRDKNTLNADPARTDALGHRKGHSPMREPPRYQGYGGSFAEKVRSRSSEGPGGGGGDLQPLSGDVIYLKSLNINLQRLDFPSIRSSSPSSRGSCEELDLDCAGVTAGGVVPAVQNNPPVARSAPVKIERPVKSADPRVRIRPNQFPESFPAASSTPLRPCADPVTAMLMSRREQLARKSVHEDIQNLPYFDSLSLAGDFDDFKTPPEAGTPTSEIFETPPTSRPNYFSALHASTDPERERARREARERARLKSDEELGLSPCSYRRKYARTPAFDEITLTDLLDQEDETFNALDDRSSLRSFSTAQHRLAQFEDDDEDFAASLDDNGNDSATPIASPARSTDDLDGLDDVVVGSVTLMDPYQIRADVWKPKPKTKRRLFARNEDEERKTAPSPAASTTRRNLLSFLGFNRSNSGGDASVATTKEKKESYNREKAAKDVADNERTKTFSRLRLSKTPRTEKASSSPKKTPAAKADSAPCSTERVDASPEPRASRVGSGGGVAPSVPLQRPQPPRPTVREEMKKHISLDNLKSQPMQLPAKSRSIEFGSMTAPRATGEEDGLADSDDRELDGNGETGAFCDKKGKVKLAVQHLEYEVGGVRVRAGYLLAAPLCFTLCFILTDTHLRSLEHRGVLVERALRGEEDEEDEDLQGEDKDLTQVLFRLMRQKNKLSREEQELLIRVKDLELENQQSKLQQEMRERMAIDDTEKSPRDIEKEREILSEMLEIVEKRDRLVAQMDQLRIREETEEKELAARILTQGAT</sequence>
<feature type="compositionally biased region" description="Low complexity" evidence="6">
    <location>
        <begin position="954"/>
        <end position="966"/>
    </location>
</feature>
<feature type="compositionally biased region" description="Acidic residues" evidence="6">
    <location>
        <begin position="548"/>
        <end position="562"/>
    </location>
</feature>
<dbReference type="OrthoDB" id="20799at2759"/>
<feature type="compositionally biased region" description="Basic and acidic residues" evidence="6">
    <location>
        <begin position="1534"/>
        <end position="1552"/>
    </location>
</feature>
<keyword evidence="5" id="KW-0175">Coiled coil</keyword>
<comment type="caution">
    <text evidence="9">The sequence shown here is derived from an EMBL/GenBank/DDBJ whole genome shotgun (WGS) entry which is preliminary data.</text>
</comment>
<dbReference type="PROSITE" id="PS00478">
    <property type="entry name" value="LIM_DOMAIN_1"/>
    <property type="match status" value="1"/>
</dbReference>
<feature type="region of interest" description="Disordered" evidence="6">
    <location>
        <begin position="1025"/>
        <end position="1177"/>
    </location>
</feature>
<feature type="compositionally biased region" description="Basic and acidic residues" evidence="6">
    <location>
        <begin position="1722"/>
        <end position="1745"/>
    </location>
</feature>
<feature type="region of interest" description="Disordered" evidence="6">
    <location>
        <begin position="1505"/>
        <end position="1524"/>
    </location>
</feature>
<dbReference type="SMART" id="SM00132">
    <property type="entry name" value="LIM"/>
    <property type="match status" value="1"/>
</dbReference>
<feature type="compositionally biased region" description="Acidic residues" evidence="6">
    <location>
        <begin position="1856"/>
        <end position="1866"/>
    </location>
</feature>
<dbReference type="Proteomes" id="UP000821853">
    <property type="component" value="Chromosome 3"/>
</dbReference>
<dbReference type="SUPFAM" id="SSF57716">
    <property type="entry name" value="Glucocorticoid receptor-like (DNA-binding domain)"/>
    <property type="match status" value="1"/>
</dbReference>
<evidence type="ECO:0000313" key="9">
    <source>
        <dbReference type="EMBL" id="KAH9369333.1"/>
    </source>
</evidence>
<feature type="region of interest" description="Disordered" evidence="6">
    <location>
        <begin position="1"/>
        <end position="97"/>
    </location>
</feature>
<dbReference type="InterPro" id="IPR001781">
    <property type="entry name" value="Znf_LIM"/>
</dbReference>
<keyword evidence="1 4" id="KW-0479">Metal-binding</keyword>
<gene>
    <name evidence="9" type="ORF">HPB48_018346</name>
</gene>
<feature type="region of interest" description="Disordered" evidence="6">
    <location>
        <begin position="1291"/>
        <end position="1358"/>
    </location>
</feature>
<dbReference type="Pfam" id="PF12130">
    <property type="entry name" value="bMERB_dom"/>
    <property type="match status" value="1"/>
</dbReference>
<organism evidence="9 10">
    <name type="scientific">Haemaphysalis longicornis</name>
    <name type="common">Bush tick</name>
    <dbReference type="NCBI Taxonomy" id="44386"/>
    <lineage>
        <taxon>Eukaryota</taxon>
        <taxon>Metazoa</taxon>
        <taxon>Ecdysozoa</taxon>
        <taxon>Arthropoda</taxon>
        <taxon>Chelicerata</taxon>
        <taxon>Arachnida</taxon>
        <taxon>Acari</taxon>
        <taxon>Parasitiformes</taxon>
        <taxon>Ixodida</taxon>
        <taxon>Ixodoidea</taxon>
        <taxon>Ixodidae</taxon>
        <taxon>Haemaphysalinae</taxon>
        <taxon>Haemaphysalis</taxon>
    </lineage>
</organism>
<feature type="compositionally biased region" description="Polar residues" evidence="6">
    <location>
        <begin position="1709"/>
        <end position="1721"/>
    </location>
</feature>
<feature type="compositionally biased region" description="Low complexity" evidence="6">
    <location>
        <begin position="780"/>
        <end position="796"/>
    </location>
</feature>
<dbReference type="Gene3D" id="2.10.110.10">
    <property type="entry name" value="Cysteine Rich Protein"/>
    <property type="match status" value="1"/>
</dbReference>
<feature type="domain" description="BMERB" evidence="8">
    <location>
        <begin position="1926"/>
        <end position="2052"/>
    </location>
</feature>
<feature type="compositionally biased region" description="Basic and acidic residues" evidence="6">
    <location>
        <begin position="1680"/>
        <end position="1689"/>
    </location>
</feature>
<feature type="compositionally biased region" description="Low complexity" evidence="6">
    <location>
        <begin position="854"/>
        <end position="879"/>
    </location>
</feature>
<dbReference type="PANTHER" id="PTHR23167">
    <property type="entry name" value="CALPONIN HOMOLOGY DOMAIN-CONTAINING PROTEIN DDB_G0272472-RELATED"/>
    <property type="match status" value="1"/>
</dbReference>
<feature type="region of interest" description="Disordered" evidence="6">
    <location>
        <begin position="587"/>
        <end position="749"/>
    </location>
</feature>
<dbReference type="PROSITE" id="PS51848">
    <property type="entry name" value="BMERB"/>
    <property type="match status" value="1"/>
</dbReference>
<feature type="compositionally biased region" description="Polar residues" evidence="6">
    <location>
        <begin position="697"/>
        <end position="723"/>
    </location>
</feature>
<feature type="region of interest" description="Disordered" evidence="6">
    <location>
        <begin position="460"/>
        <end position="491"/>
    </location>
</feature>
<feature type="compositionally biased region" description="Acidic residues" evidence="6">
    <location>
        <begin position="427"/>
        <end position="443"/>
    </location>
</feature>
<name>A0A9J6G220_HAELO</name>
<feature type="region of interest" description="Disordered" evidence="6">
    <location>
        <begin position="292"/>
        <end position="340"/>
    </location>
</feature>
<protein>
    <submittedName>
        <fullName evidence="9">Uncharacterized protein</fullName>
    </submittedName>
</protein>
<proteinExistence type="predicted"/>
<feature type="region of interest" description="Disordered" evidence="6">
    <location>
        <begin position="539"/>
        <end position="575"/>
    </location>
</feature>
<reference evidence="9 10" key="1">
    <citation type="journal article" date="2020" name="Cell">
        <title>Large-Scale Comparative Analyses of Tick Genomes Elucidate Their Genetic Diversity and Vector Capacities.</title>
        <authorList>
            <consortium name="Tick Genome and Microbiome Consortium (TIGMIC)"/>
            <person name="Jia N."/>
            <person name="Wang J."/>
            <person name="Shi W."/>
            <person name="Du L."/>
            <person name="Sun Y."/>
            <person name="Zhan W."/>
            <person name="Jiang J.F."/>
            <person name="Wang Q."/>
            <person name="Zhang B."/>
            <person name="Ji P."/>
            <person name="Bell-Sakyi L."/>
            <person name="Cui X.M."/>
            <person name="Yuan T.T."/>
            <person name="Jiang B.G."/>
            <person name="Yang W.F."/>
            <person name="Lam T.T."/>
            <person name="Chang Q.C."/>
            <person name="Ding S.J."/>
            <person name="Wang X.J."/>
            <person name="Zhu J.G."/>
            <person name="Ruan X.D."/>
            <person name="Zhao L."/>
            <person name="Wei J.T."/>
            <person name="Ye R.Z."/>
            <person name="Que T.C."/>
            <person name="Du C.H."/>
            <person name="Zhou Y.H."/>
            <person name="Cheng J.X."/>
            <person name="Dai P.F."/>
            <person name="Guo W.B."/>
            <person name="Han X.H."/>
            <person name="Huang E.J."/>
            <person name="Li L.F."/>
            <person name="Wei W."/>
            <person name="Gao Y.C."/>
            <person name="Liu J.Z."/>
            <person name="Shao H.Z."/>
            <person name="Wang X."/>
            <person name="Wang C.C."/>
            <person name="Yang T.C."/>
            <person name="Huo Q.B."/>
            <person name="Li W."/>
            <person name="Chen H.Y."/>
            <person name="Chen S.E."/>
            <person name="Zhou L.G."/>
            <person name="Ni X.B."/>
            <person name="Tian J.H."/>
            <person name="Sheng Y."/>
            <person name="Liu T."/>
            <person name="Pan Y.S."/>
            <person name="Xia L.Y."/>
            <person name="Li J."/>
            <person name="Zhao F."/>
            <person name="Cao W.C."/>
        </authorList>
    </citation>
    <scope>NUCLEOTIDE SEQUENCE [LARGE SCALE GENOMIC DNA]</scope>
    <source>
        <strain evidence="9">HaeL-2018</strain>
    </source>
</reference>
<feature type="compositionally biased region" description="Polar residues" evidence="6">
    <location>
        <begin position="1168"/>
        <end position="1177"/>
    </location>
</feature>
<dbReference type="PANTHER" id="PTHR23167:SF54">
    <property type="entry name" value="[F-ACTIN]-MONOOXYGENASE MICAL"/>
    <property type="match status" value="1"/>
</dbReference>
<feature type="region of interest" description="Disordered" evidence="6">
    <location>
        <begin position="418"/>
        <end position="443"/>
    </location>
</feature>
<feature type="region of interest" description="Disordered" evidence="6">
    <location>
        <begin position="1532"/>
        <end position="1552"/>
    </location>
</feature>
<feature type="domain" description="LIM zinc-binding" evidence="7">
    <location>
        <begin position="211"/>
        <end position="276"/>
    </location>
</feature>
<feature type="compositionally biased region" description="Basic and acidic residues" evidence="6">
    <location>
        <begin position="1781"/>
        <end position="1791"/>
    </location>
</feature>
<feature type="compositionally biased region" description="Polar residues" evidence="6">
    <location>
        <begin position="1510"/>
        <end position="1524"/>
    </location>
</feature>
<feature type="compositionally biased region" description="Basic and acidic residues" evidence="6">
    <location>
        <begin position="82"/>
        <end position="97"/>
    </location>
</feature>
<evidence type="ECO:0000256" key="2">
    <source>
        <dbReference type="ARBA" id="ARBA00022833"/>
    </source>
</evidence>
<evidence type="ECO:0000256" key="6">
    <source>
        <dbReference type="SAM" id="MobiDB-lite"/>
    </source>
</evidence>
<dbReference type="InterPro" id="IPR050540">
    <property type="entry name" value="F-actin_Monoox_Mical"/>
</dbReference>
<feature type="region of interest" description="Disordered" evidence="6">
    <location>
        <begin position="1845"/>
        <end position="1866"/>
    </location>
</feature>
<keyword evidence="10" id="KW-1185">Reference proteome</keyword>
<dbReference type="SMART" id="SM01203">
    <property type="entry name" value="DUF3585"/>
    <property type="match status" value="1"/>
</dbReference>
<dbReference type="VEuPathDB" id="VectorBase:HLOH_041003"/>
<keyword evidence="3 4" id="KW-0440">LIM domain</keyword>
<feature type="compositionally biased region" description="Polar residues" evidence="6">
    <location>
        <begin position="1044"/>
        <end position="1066"/>
    </location>
</feature>
<evidence type="ECO:0000256" key="3">
    <source>
        <dbReference type="ARBA" id="ARBA00023038"/>
    </source>
</evidence>
<feature type="compositionally biased region" description="Basic residues" evidence="6">
    <location>
        <begin position="71"/>
        <end position="81"/>
    </location>
</feature>
<dbReference type="OMA" id="NCFRCEF"/>
<dbReference type="CDD" id="cd09439">
    <property type="entry name" value="LIM_Mical"/>
    <property type="match status" value="1"/>
</dbReference>
<feature type="compositionally biased region" description="Basic and acidic residues" evidence="6">
    <location>
        <begin position="1815"/>
        <end position="1825"/>
    </location>
</feature>
<feature type="region of interest" description="Disordered" evidence="6">
    <location>
        <begin position="1619"/>
        <end position="1645"/>
    </location>
</feature>
<feature type="compositionally biased region" description="Acidic residues" evidence="6">
    <location>
        <begin position="665"/>
        <end position="679"/>
    </location>
</feature>
<feature type="compositionally biased region" description="Acidic residues" evidence="6">
    <location>
        <begin position="603"/>
        <end position="612"/>
    </location>
</feature>
<feature type="compositionally biased region" description="Basic and acidic residues" evidence="6">
    <location>
        <begin position="1067"/>
        <end position="1084"/>
    </location>
</feature>
<feature type="region of interest" description="Disordered" evidence="6">
    <location>
        <begin position="1678"/>
        <end position="1826"/>
    </location>
</feature>
<feature type="compositionally biased region" description="Low complexity" evidence="6">
    <location>
        <begin position="680"/>
        <end position="690"/>
    </location>
</feature>
<dbReference type="InterPro" id="IPR022735">
    <property type="entry name" value="bMERB_dom"/>
</dbReference>
<feature type="compositionally biased region" description="Basic and acidic residues" evidence="6">
    <location>
        <begin position="593"/>
        <end position="602"/>
    </location>
</feature>
<dbReference type="GO" id="GO:0046872">
    <property type="term" value="F:metal ion binding"/>
    <property type="evidence" value="ECO:0007669"/>
    <property type="project" value="UniProtKB-KW"/>
</dbReference>
<feature type="region of interest" description="Disordered" evidence="6">
    <location>
        <begin position="922"/>
        <end position="967"/>
    </location>
</feature>
<evidence type="ECO:0000313" key="10">
    <source>
        <dbReference type="Proteomes" id="UP000821853"/>
    </source>
</evidence>
<feature type="coiled-coil region" evidence="5">
    <location>
        <begin position="1966"/>
        <end position="1998"/>
    </location>
</feature>